<dbReference type="AlphaFoldDB" id="G5J6F4"/>
<evidence type="ECO:0008006" key="3">
    <source>
        <dbReference type="Google" id="ProtNLM"/>
    </source>
</evidence>
<dbReference type="InterPro" id="IPR018669">
    <property type="entry name" value="Toxin_HigB"/>
</dbReference>
<reference evidence="1 2" key="1">
    <citation type="journal article" date="2011" name="Front. Microbiol.">
        <title>Two Strains of Crocosphaera watsonii with Highly Conserved Genomes are Distinguished by Strain-Specific Features.</title>
        <authorList>
            <person name="Bench S.R."/>
            <person name="Ilikchyan I.N."/>
            <person name="Tripp H.J."/>
            <person name="Zehr J.P."/>
        </authorList>
    </citation>
    <scope>NUCLEOTIDE SEQUENCE [LARGE SCALE GENOMIC DNA]</scope>
    <source>
        <strain evidence="1 2">WH 0003</strain>
    </source>
</reference>
<name>G5J6F4_CROWT</name>
<evidence type="ECO:0000313" key="2">
    <source>
        <dbReference type="Proteomes" id="UP000003477"/>
    </source>
</evidence>
<organism evidence="1 2">
    <name type="scientific">Crocosphaera watsonii WH 0003</name>
    <dbReference type="NCBI Taxonomy" id="423471"/>
    <lineage>
        <taxon>Bacteria</taxon>
        <taxon>Bacillati</taxon>
        <taxon>Cyanobacteriota</taxon>
        <taxon>Cyanophyceae</taxon>
        <taxon>Oscillatoriophycideae</taxon>
        <taxon>Chroococcales</taxon>
        <taxon>Aphanothecaceae</taxon>
        <taxon>Crocosphaera</taxon>
    </lineage>
</organism>
<dbReference type="GeneID" id="88769440"/>
<dbReference type="PATRIC" id="fig|423471.3.peg.2872"/>
<sequence>MAQFFQLRQTFPQADQVGNLTVFNISGNNYRLITLIDYRYQKVFVRAVLTHSEYDTDNWKNDPWFS</sequence>
<proteinExistence type="predicted"/>
<dbReference type="GO" id="GO:0003723">
    <property type="term" value="F:RNA binding"/>
    <property type="evidence" value="ECO:0007669"/>
    <property type="project" value="InterPro"/>
</dbReference>
<protein>
    <recommendedName>
        <fullName evidence="3">Type II toxin-antitoxin system HigB family toxin</fullName>
    </recommendedName>
</protein>
<dbReference type="Pfam" id="PF09907">
    <property type="entry name" value="HigB_toxin"/>
    <property type="match status" value="1"/>
</dbReference>
<accession>G5J6F4</accession>
<dbReference type="GO" id="GO:0004519">
    <property type="term" value="F:endonuclease activity"/>
    <property type="evidence" value="ECO:0007669"/>
    <property type="project" value="InterPro"/>
</dbReference>
<comment type="caution">
    <text evidence="1">The sequence shown here is derived from an EMBL/GenBank/DDBJ whole genome shotgun (WGS) entry which is preliminary data.</text>
</comment>
<evidence type="ECO:0000313" key="1">
    <source>
        <dbReference type="EMBL" id="EHJ12231.1"/>
    </source>
</evidence>
<dbReference type="EMBL" id="AESD01000452">
    <property type="protein sequence ID" value="EHJ12231.1"/>
    <property type="molecule type" value="Genomic_DNA"/>
</dbReference>
<dbReference type="RefSeq" id="WP_007311168.1">
    <property type="nucleotide sequence ID" value="NZ_AESD01000452.1"/>
</dbReference>
<dbReference type="Proteomes" id="UP000003477">
    <property type="component" value="Unassembled WGS sequence"/>
</dbReference>
<gene>
    <name evidence="1" type="ORF">CWATWH0003_3056</name>
</gene>
<dbReference type="GO" id="GO:0110001">
    <property type="term" value="C:toxin-antitoxin complex"/>
    <property type="evidence" value="ECO:0007669"/>
    <property type="project" value="InterPro"/>
</dbReference>